<reference evidence="9 10" key="1">
    <citation type="submission" date="2019-01" db="EMBL/GenBank/DDBJ databases">
        <authorList>
            <consortium name="Pathogen Informatics"/>
        </authorList>
    </citation>
    <scope>NUCLEOTIDE SEQUENCE [LARGE SCALE GENOMIC DNA]</scope>
    <source>
        <strain evidence="9 10">NCTC10194</strain>
    </source>
</reference>
<dbReference type="GO" id="GO:0003723">
    <property type="term" value="F:RNA binding"/>
    <property type="evidence" value="ECO:0007669"/>
    <property type="project" value="UniProtKB-KW"/>
</dbReference>
<dbReference type="InterPro" id="IPR012340">
    <property type="entry name" value="NA-bd_OB-fold"/>
</dbReference>
<feature type="domain" description="Transcription factor NusA first KH" evidence="7">
    <location>
        <begin position="229"/>
        <end position="307"/>
    </location>
</feature>
<keyword evidence="2" id="KW-0963">Cytoplasm</keyword>
<evidence type="ECO:0000259" key="8">
    <source>
        <dbReference type="Pfam" id="PF26594"/>
    </source>
</evidence>
<sequence>MAKKVISEKLLTYETSIYEMIDGYAKNNKLSFETVLELFNEQTSKAINKDIDAEADIIFIPNHETKRVSIFNKNVEVVANDFEFEDKDEEKHTDVQRITFITIDDAKQQTGEDHQEGDVISAWLDFEILGEKTKTAIRHGFIQSLKLLEKQRIFDLYSQKIGEKLKAQVLSKTRKGAYNLKFEDSVSAFLPASKANEKLDLSPGKFIDVYLESVNIDSKLSICEVSLDSPKEVEDALKTEIPEIANQDVLIHKIQRIPGLKTKVAVKPNPERSIDFDIVGSIFGEGAKRILAVANKLNGEKIDIIRYSDDILEYIKNSLSPARVIDVVANNKKYYAIVKDEDVMTAIGKKGINIELAAKLTGEKIEVLTAEQAKAKGIQFNERQDLERLLVRSKANKHSKTNTYFKSIDIDLTDFKEDLAKIMNQEAEIAEVEKLEKQKTQKRVAPKTINATEIDNLFDKENLLIELEDENDYDFVEEINDIFDEDFSLEEQESKADDANAKDEDKSKKIAKGYQKSKIELTDFKVDSDLANYGLDTNIDLGEFEDDWED</sequence>
<dbReference type="EMBL" id="LR215024">
    <property type="protein sequence ID" value="VEU70590.1"/>
    <property type="molecule type" value="Genomic_DNA"/>
</dbReference>
<evidence type="ECO:0000256" key="3">
    <source>
        <dbReference type="ARBA" id="ARBA00022884"/>
    </source>
</evidence>
<keyword evidence="5" id="KW-0804">Transcription</keyword>
<dbReference type="Gene3D" id="3.30.1480.10">
    <property type="entry name" value="NusA, N-terminal domain"/>
    <property type="match status" value="1"/>
</dbReference>
<dbReference type="Proteomes" id="UP000290815">
    <property type="component" value="Chromosome"/>
</dbReference>
<keyword evidence="10" id="KW-1185">Reference proteome</keyword>
<dbReference type="Pfam" id="PF13184">
    <property type="entry name" value="KH_NusA_1st"/>
    <property type="match status" value="1"/>
</dbReference>
<dbReference type="InterPro" id="IPR030842">
    <property type="entry name" value="TF_NusA_bacterial"/>
</dbReference>
<keyword evidence="4" id="KW-0805">Transcription regulation</keyword>
<evidence type="ECO:0000256" key="5">
    <source>
        <dbReference type="ARBA" id="ARBA00023163"/>
    </source>
</evidence>
<dbReference type="GO" id="GO:0031564">
    <property type="term" value="P:transcription antitermination"/>
    <property type="evidence" value="ECO:0007669"/>
    <property type="project" value="InterPro"/>
</dbReference>
<name>A0A449AVM0_9BACT</name>
<dbReference type="GO" id="GO:0006353">
    <property type="term" value="P:DNA-templated transcription termination"/>
    <property type="evidence" value="ECO:0007669"/>
    <property type="project" value="UniProtKB-KW"/>
</dbReference>
<dbReference type="InterPro" id="IPR013735">
    <property type="entry name" value="TF_NusA_N"/>
</dbReference>
<keyword evidence="3" id="KW-0694">RNA-binding</keyword>
<protein>
    <submittedName>
        <fullName evidence="9">N utilization substance protein A</fullName>
    </submittedName>
</protein>
<dbReference type="CDD" id="cd22529">
    <property type="entry name" value="KH-II_NusA_rpt2"/>
    <property type="match status" value="1"/>
</dbReference>
<dbReference type="InterPro" id="IPR009019">
    <property type="entry name" value="KH_sf_prok-type"/>
</dbReference>
<dbReference type="GO" id="GO:0003700">
    <property type="term" value="F:DNA-binding transcription factor activity"/>
    <property type="evidence" value="ECO:0007669"/>
    <property type="project" value="InterPro"/>
</dbReference>
<dbReference type="Pfam" id="PF08529">
    <property type="entry name" value="NusA_N"/>
    <property type="match status" value="1"/>
</dbReference>
<evidence type="ECO:0000313" key="9">
    <source>
        <dbReference type="EMBL" id="VEU70590.1"/>
    </source>
</evidence>
<dbReference type="SUPFAM" id="SSF50249">
    <property type="entry name" value="Nucleic acid-binding proteins"/>
    <property type="match status" value="1"/>
</dbReference>
<dbReference type="Gene3D" id="3.30.300.20">
    <property type="match status" value="2"/>
</dbReference>
<dbReference type="SUPFAM" id="SSF69705">
    <property type="entry name" value="Transcription factor NusA, N-terminal domain"/>
    <property type="match status" value="1"/>
</dbReference>
<evidence type="ECO:0000313" key="10">
    <source>
        <dbReference type="Proteomes" id="UP000290815"/>
    </source>
</evidence>
<dbReference type="InterPro" id="IPR015946">
    <property type="entry name" value="KH_dom-like_a/b"/>
</dbReference>
<gene>
    <name evidence="9" type="primary">nusA</name>
    <name evidence="9" type="ORF">NCTC10194_00503</name>
</gene>
<dbReference type="InterPro" id="IPR058582">
    <property type="entry name" value="KH_NusA_2nd"/>
</dbReference>
<dbReference type="PANTHER" id="PTHR22648:SF0">
    <property type="entry name" value="TRANSCRIPTION TERMINATION_ANTITERMINATION PROTEIN NUSA"/>
    <property type="match status" value="1"/>
</dbReference>
<evidence type="ECO:0000256" key="1">
    <source>
        <dbReference type="ARBA" id="ARBA00022472"/>
    </source>
</evidence>
<organism evidence="9 10">
    <name type="scientific">Mycoplasmopsis glycophila</name>
    <dbReference type="NCBI Taxonomy" id="171285"/>
    <lineage>
        <taxon>Bacteria</taxon>
        <taxon>Bacillati</taxon>
        <taxon>Mycoplasmatota</taxon>
        <taxon>Mycoplasmoidales</taxon>
        <taxon>Metamycoplasmataceae</taxon>
        <taxon>Mycoplasmopsis</taxon>
    </lineage>
</organism>
<keyword evidence="1" id="KW-0806">Transcription termination</keyword>
<dbReference type="InterPro" id="IPR025249">
    <property type="entry name" value="TF_NusA_KH_1st"/>
</dbReference>
<feature type="domain" description="Transcription factor NusA N-terminal" evidence="6">
    <location>
        <begin position="17"/>
        <end position="150"/>
    </location>
</feature>
<proteinExistence type="predicted"/>
<dbReference type="PANTHER" id="PTHR22648">
    <property type="entry name" value="TRANSCRIPTION TERMINATION FACTOR NUSA"/>
    <property type="match status" value="1"/>
</dbReference>
<evidence type="ECO:0000256" key="2">
    <source>
        <dbReference type="ARBA" id="ARBA00022490"/>
    </source>
</evidence>
<evidence type="ECO:0000259" key="6">
    <source>
        <dbReference type="Pfam" id="PF08529"/>
    </source>
</evidence>
<dbReference type="GO" id="GO:0005829">
    <property type="term" value="C:cytosol"/>
    <property type="evidence" value="ECO:0007669"/>
    <property type="project" value="TreeGrafter"/>
</dbReference>
<dbReference type="InterPro" id="IPR036555">
    <property type="entry name" value="NusA_N_sf"/>
</dbReference>
<dbReference type="Pfam" id="PF26594">
    <property type="entry name" value="KH_NusA_2nd"/>
    <property type="match status" value="1"/>
</dbReference>
<evidence type="ECO:0000259" key="7">
    <source>
        <dbReference type="Pfam" id="PF13184"/>
    </source>
</evidence>
<dbReference type="KEGG" id="mgly:NCTC10194_00503"/>
<dbReference type="RefSeq" id="WP_027333736.1">
    <property type="nucleotide sequence ID" value="NZ_LR215024.1"/>
</dbReference>
<accession>A0A449AVM0</accession>
<evidence type="ECO:0000256" key="4">
    <source>
        <dbReference type="ARBA" id="ARBA00023015"/>
    </source>
</evidence>
<dbReference type="SUPFAM" id="SSF54814">
    <property type="entry name" value="Prokaryotic type KH domain (KH-domain type II)"/>
    <property type="match status" value="2"/>
</dbReference>
<feature type="domain" description="NusA-like second KH" evidence="8">
    <location>
        <begin position="312"/>
        <end position="374"/>
    </location>
</feature>
<dbReference type="AlphaFoldDB" id="A0A449AVM0"/>